<dbReference type="HOGENOM" id="CLU_054590_7_0_4"/>
<feature type="domain" description="Dienelactone hydrolase" evidence="1">
    <location>
        <begin position="111"/>
        <end position="336"/>
    </location>
</feature>
<dbReference type="PANTHER" id="PTHR46623:SF6">
    <property type="entry name" value="ALPHA_BETA-HYDROLASES SUPERFAMILY PROTEIN"/>
    <property type="match status" value="1"/>
</dbReference>
<sequence>MGIVCGFRLGGAGGGARRDCIAPAAVIRIHVGDACAACARQREERSASMLKPEVDSLVPHVPFSRRKFVQAALGGTFAAAVLPVSAQTITTDAAGLDVDTVQIRSGDASVPAYRAQPDGKSNLPVIVVIHEVFGVHAHIADICRRFAKLGYLAIAPDLYARQGDPSKHASIQELIDQVVSKVPDRQVIEDLDATVRWAGKNGGDLSRLGVTGFCWGGRQTWLFAEHNPHVRAAVAWYGKVAGETNEMTPFNPDDHAAQLKAPTLGLYGGKDDSISQRSLARMRERLAAAGTQAARESEIVVYPDAGHAFFADYRPSYVKADADDGWKRAITWFRHHGVM</sequence>
<dbReference type="SUPFAM" id="SSF53474">
    <property type="entry name" value="alpha/beta-Hydrolases"/>
    <property type="match status" value="1"/>
</dbReference>
<reference evidence="2" key="1">
    <citation type="submission" date="2009-05" db="EMBL/GenBank/DDBJ databases">
        <authorList>
            <person name="Harkins D.M."/>
            <person name="DeShazer D."/>
            <person name="Woods D.E."/>
            <person name="Brinkac L.M."/>
            <person name="Brown K.A."/>
            <person name="Hung G.C."/>
            <person name="Tuanyok A."/>
            <person name="Zhang B."/>
            <person name="Nierman W.C."/>
        </authorList>
    </citation>
    <scope>NUCLEOTIDE SEQUENCE [LARGE SCALE GENOMIC DNA]</scope>
    <source>
        <strain evidence="2">1710a</strain>
    </source>
</reference>
<evidence type="ECO:0000259" key="1">
    <source>
        <dbReference type="Pfam" id="PF01738"/>
    </source>
</evidence>
<dbReference type="AlphaFoldDB" id="A0A0E1VZT7"/>
<dbReference type="Gene3D" id="3.40.50.1820">
    <property type="entry name" value="alpha/beta hydrolase"/>
    <property type="match status" value="1"/>
</dbReference>
<name>A0A0E1VZT7_BURPE</name>
<accession>A0A0E1VZT7</accession>
<evidence type="ECO:0000313" key="2">
    <source>
        <dbReference type="EMBL" id="EET05571.1"/>
    </source>
</evidence>
<dbReference type="GO" id="GO:0016787">
    <property type="term" value="F:hydrolase activity"/>
    <property type="evidence" value="ECO:0007669"/>
    <property type="project" value="InterPro"/>
</dbReference>
<dbReference type="EMBL" id="CM000833">
    <property type="protein sequence ID" value="EET05571.1"/>
    <property type="molecule type" value="Genomic_DNA"/>
</dbReference>
<dbReference type="InterPro" id="IPR029058">
    <property type="entry name" value="AB_hydrolase_fold"/>
</dbReference>
<protein>
    <submittedName>
        <fullName evidence="2">Carboxymethylenebutenolidase</fullName>
    </submittedName>
</protein>
<organism evidence="2">
    <name type="scientific">Burkholderia pseudomallei 1710a</name>
    <dbReference type="NCBI Taxonomy" id="320371"/>
    <lineage>
        <taxon>Bacteria</taxon>
        <taxon>Pseudomonadati</taxon>
        <taxon>Pseudomonadota</taxon>
        <taxon>Betaproteobacteria</taxon>
        <taxon>Burkholderiales</taxon>
        <taxon>Burkholderiaceae</taxon>
        <taxon>Burkholderia</taxon>
        <taxon>pseudomallei group</taxon>
    </lineage>
</organism>
<dbReference type="Pfam" id="PF01738">
    <property type="entry name" value="DLH"/>
    <property type="match status" value="1"/>
</dbReference>
<dbReference type="InterPro" id="IPR002925">
    <property type="entry name" value="Dienelactn_hydro"/>
</dbReference>
<dbReference type="PANTHER" id="PTHR46623">
    <property type="entry name" value="CARBOXYMETHYLENEBUTENOLIDASE-RELATED"/>
    <property type="match status" value="1"/>
</dbReference>
<dbReference type="InterPro" id="IPR051049">
    <property type="entry name" value="Dienelactone_hydrolase-like"/>
</dbReference>
<dbReference type="Proteomes" id="UP000001812">
    <property type="component" value="Chromosome II"/>
</dbReference>
<gene>
    <name evidence="2" type="ORF">BURPS1710A_A1671</name>
</gene>
<proteinExistence type="predicted"/>